<accession>A0A225D1Q5</accession>
<protein>
    <recommendedName>
        <fullName evidence="3">Methyltransferase type 11</fullName>
    </recommendedName>
</protein>
<comment type="caution">
    <text evidence="1">The sequence shown here is derived from an EMBL/GenBank/DDBJ whole genome shotgun (WGS) entry which is preliminary data.</text>
</comment>
<dbReference type="Gene3D" id="3.40.50.150">
    <property type="entry name" value="Vaccinia Virus protein VP39"/>
    <property type="match status" value="1"/>
</dbReference>
<dbReference type="SUPFAM" id="SSF53335">
    <property type="entry name" value="S-adenosyl-L-methionine-dependent methyltransferases"/>
    <property type="match status" value="1"/>
</dbReference>
<sequence>MLVREAKWLAQRITELGDDALFPMLNVGSHTEAFRTREQPWIDRHIFGPARRRGAKVVHLDLQALLGVDLVGDLTDPAFLAGVSAMRFRSVFCSNLLEHVPNREEIGRATVAAVEPGGYLLASCPNRFPYHPDPIDTMYRPGVEELARLFPGTKLIRGEVIGCGTLATYLAAKIAHDPPALAKNVFRRKAQMIRATERGLSAVQWVPWLWRTFYQVAVVLRKKV</sequence>
<proteinExistence type="predicted"/>
<keyword evidence="2" id="KW-1185">Reference proteome</keyword>
<reference evidence="2" key="1">
    <citation type="submission" date="2017-06" db="EMBL/GenBank/DDBJ databases">
        <title>Genome analysis of Fimbriiglobus ruber SP5, the first member of the order Planctomycetales with confirmed chitinolytic capability.</title>
        <authorList>
            <person name="Ravin N.V."/>
            <person name="Rakitin A.L."/>
            <person name="Ivanova A.A."/>
            <person name="Beletsky A.V."/>
            <person name="Kulichevskaya I.S."/>
            <person name="Mardanov A.V."/>
            <person name="Dedysh S.N."/>
        </authorList>
    </citation>
    <scope>NUCLEOTIDE SEQUENCE [LARGE SCALE GENOMIC DNA]</scope>
    <source>
        <strain evidence="2">SP5</strain>
    </source>
</reference>
<evidence type="ECO:0000313" key="2">
    <source>
        <dbReference type="Proteomes" id="UP000214646"/>
    </source>
</evidence>
<dbReference type="RefSeq" id="WP_088258718.1">
    <property type="nucleotide sequence ID" value="NZ_NIDE01000017.1"/>
</dbReference>
<gene>
    <name evidence="1" type="ORF">FRUB_08103</name>
</gene>
<organism evidence="1 2">
    <name type="scientific">Fimbriiglobus ruber</name>
    <dbReference type="NCBI Taxonomy" id="1908690"/>
    <lineage>
        <taxon>Bacteria</taxon>
        <taxon>Pseudomonadati</taxon>
        <taxon>Planctomycetota</taxon>
        <taxon>Planctomycetia</taxon>
        <taxon>Gemmatales</taxon>
        <taxon>Gemmataceae</taxon>
        <taxon>Fimbriiglobus</taxon>
    </lineage>
</organism>
<evidence type="ECO:0008006" key="3">
    <source>
        <dbReference type="Google" id="ProtNLM"/>
    </source>
</evidence>
<dbReference type="OrthoDB" id="3896938at2"/>
<dbReference type="Proteomes" id="UP000214646">
    <property type="component" value="Unassembled WGS sequence"/>
</dbReference>
<dbReference type="AlphaFoldDB" id="A0A225D1Q5"/>
<evidence type="ECO:0000313" key="1">
    <source>
        <dbReference type="EMBL" id="OWK35540.1"/>
    </source>
</evidence>
<name>A0A225D1Q5_9BACT</name>
<dbReference type="EMBL" id="NIDE01000017">
    <property type="protein sequence ID" value="OWK35540.1"/>
    <property type="molecule type" value="Genomic_DNA"/>
</dbReference>
<dbReference type="InterPro" id="IPR029063">
    <property type="entry name" value="SAM-dependent_MTases_sf"/>
</dbReference>